<proteinExistence type="predicted"/>
<gene>
    <name evidence="1" type="ORF">BACCAP_02085</name>
</gene>
<evidence type="ECO:0000313" key="1">
    <source>
        <dbReference type="EMBL" id="EDN00251.1"/>
    </source>
</evidence>
<reference evidence="1 2" key="1">
    <citation type="submission" date="2007-04" db="EMBL/GenBank/DDBJ databases">
        <authorList>
            <person name="Fulton L."/>
            <person name="Clifton S."/>
            <person name="Fulton B."/>
            <person name="Xu J."/>
            <person name="Minx P."/>
            <person name="Pepin K.H."/>
            <person name="Johnson M."/>
            <person name="Thiruvilangam P."/>
            <person name="Bhonagiri V."/>
            <person name="Nash W.E."/>
            <person name="Mardis E.R."/>
            <person name="Wilson R.K."/>
        </authorList>
    </citation>
    <scope>NUCLEOTIDE SEQUENCE [LARGE SCALE GENOMIC DNA]</scope>
    <source>
        <strain evidence="1 2">ATCC 29799</strain>
    </source>
</reference>
<protein>
    <submittedName>
        <fullName evidence="1">Uncharacterized protein</fullName>
    </submittedName>
</protein>
<comment type="caution">
    <text evidence="1">The sequence shown here is derived from an EMBL/GenBank/DDBJ whole genome shotgun (WGS) entry which is preliminary data.</text>
</comment>
<dbReference type="AlphaFoldDB" id="A6NV50"/>
<dbReference type="Proteomes" id="UP000003639">
    <property type="component" value="Unassembled WGS sequence"/>
</dbReference>
<sequence length="52" mass="5986">MIQYFVVFVKTKMGDNQRNFSVNLNRGLRGLLFRAVGTIFWIWGCQTGGFVV</sequence>
<name>A6NV50_9FIRM</name>
<evidence type="ECO:0000313" key="2">
    <source>
        <dbReference type="Proteomes" id="UP000003639"/>
    </source>
</evidence>
<dbReference type="STRING" id="411467.BACCAP_02085"/>
<organism evidence="1 2">
    <name type="scientific">Pseudoflavonifractor capillosus ATCC 29799</name>
    <dbReference type="NCBI Taxonomy" id="411467"/>
    <lineage>
        <taxon>Bacteria</taxon>
        <taxon>Bacillati</taxon>
        <taxon>Bacillota</taxon>
        <taxon>Clostridia</taxon>
        <taxon>Eubacteriales</taxon>
        <taxon>Oscillospiraceae</taxon>
        <taxon>Pseudoflavonifractor</taxon>
    </lineage>
</organism>
<reference evidence="1 2" key="2">
    <citation type="submission" date="2007-06" db="EMBL/GenBank/DDBJ databases">
        <title>Draft genome sequence of Pseudoflavonifractor capillosus ATCC 29799.</title>
        <authorList>
            <person name="Sudarsanam P."/>
            <person name="Ley R."/>
            <person name="Guruge J."/>
            <person name="Turnbaugh P.J."/>
            <person name="Mahowald M."/>
            <person name="Liep D."/>
            <person name="Gordon J."/>
        </authorList>
    </citation>
    <scope>NUCLEOTIDE SEQUENCE [LARGE SCALE GENOMIC DNA]</scope>
    <source>
        <strain evidence="1 2">ATCC 29799</strain>
    </source>
</reference>
<dbReference type="EMBL" id="AAXG02000012">
    <property type="protein sequence ID" value="EDN00251.1"/>
    <property type="molecule type" value="Genomic_DNA"/>
</dbReference>
<keyword evidence="2" id="KW-1185">Reference proteome</keyword>
<accession>A6NV50</accession>